<dbReference type="AlphaFoldDB" id="A0A2T0A826"/>
<protein>
    <submittedName>
        <fullName evidence="2">Uncharacterized protein</fullName>
    </submittedName>
</protein>
<feature type="compositionally biased region" description="Low complexity" evidence="1">
    <location>
        <begin position="137"/>
        <end position="150"/>
    </location>
</feature>
<dbReference type="EMBL" id="LCTV02000006">
    <property type="protein sequence ID" value="PRQ74139.1"/>
    <property type="molecule type" value="Genomic_DNA"/>
</dbReference>
<evidence type="ECO:0000313" key="3">
    <source>
        <dbReference type="Proteomes" id="UP000239560"/>
    </source>
</evidence>
<sequence length="263" mass="28677">MSLRPLAVGVGVWQCRTQTPTAGRHSRLPHAFRLSASRRPTTCRFRGGEATVAHAVGARWNRQPCRQLPCGRREHHAGTAEQRANRSPFLLLLVLRSHQLAVLEPHDLQLIAPISSVFTMRWAPFRRCRRRQRRSLSSRSTSTSHTTARPRPLPWTDLPKYPVFGMLNAATKGSVASRLFLSSSPLPHHPTASPTPSDLPAPASNAVQHSHLLLLDSNLRRAAAAVAVPGRPPLERLEQGAQEGGHAPPGPPAQSVEAAHGQG</sequence>
<comment type="caution">
    <text evidence="2">The sequence shown here is derived from an EMBL/GenBank/DDBJ whole genome shotgun (WGS) entry which is preliminary data.</text>
</comment>
<gene>
    <name evidence="2" type="ORF">AAT19DRAFT_14492</name>
</gene>
<reference evidence="2 3" key="1">
    <citation type="journal article" date="2018" name="Elife">
        <title>Functional genomics of lipid metabolism in the oleaginous yeast Rhodosporidium toruloides.</title>
        <authorList>
            <person name="Coradetti S.T."/>
            <person name="Pinel D."/>
            <person name="Geiselman G."/>
            <person name="Ito M."/>
            <person name="Mondo S."/>
            <person name="Reilly M.C."/>
            <person name="Cheng Y.F."/>
            <person name="Bauer S."/>
            <person name="Grigoriev I."/>
            <person name="Gladden J.M."/>
            <person name="Simmons B.A."/>
            <person name="Brem R."/>
            <person name="Arkin A.P."/>
            <person name="Skerker J.M."/>
        </authorList>
    </citation>
    <scope>NUCLEOTIDE SEQUENCE [LARGE SCALE GENOMIC DNA]</scope>
    <source>
        <strain evidence="2 3">NBRC 0880</strain>
    </source>
</reference>
<organism evidence="2 3">
    <name type="scientific">Rhodotorula toruloides</name>
    <name type="common">Yeast</name>
    <name type="synonym">Rhodosporidium toruloides</name>
    <dbReference type="NCBI Taxonomy" id="5286"/>
    <lineage>
        <taxon>Eukaryota</taxon>
        <taxon>Fungi</taxon>
        <taxon>Dikarya</taxon>
        <taxon>Basidiomycota</taxon>
        <taxon>Pucciniomycotina</taxon>
        <taxon>Microbotryomycetes</taxon>
        <taxon>Sporidiobolales</taxon>
        <taxon>Sporidiobolaceae</taxon>
        <taxon>Rhodotorula</taxon>
    </lineage>
</organism>
<feature type="region of interest" description="Disordered" evidence="1">
    <location>
        <begin position="133"/>
        <end position="155"/>
    </location>
</feature>
<feature type="region of interest" description="Disordered" evidence="1">
    <location>
        <begin position="230"/>
        <end position="263"/>
    </location>
</feature>
<proteinExistence type="predicted"/>
<accession>A0A2T0A826</accession>
<evidence type="ECO:0000313" key="2">
    <source>
        <dbReference type="EMBL" id="PRQ74139.1"/>
    </source>
</evidence>
<evidence type="ECO:0000256" key="1">
    <source>
        <dbReference type="SAM" id="MobiDB-lite"/>
    </source>
</evidence>
<name>A0A2T0A826_RHOTO</name>
<dbReference type="Proteomes" id="UP000239560">
    <property type="component" value="Unassembled WGS sequence"/>
</dbReference>